<feature type="compositionally biased region" description="Basic and acidic residues" evidence="1">
    <location>
        <begin position="200"/>
        <end position="222"/>
    </location>
</feature>
<evidence type="ECO:0000256" key="1">
    <source>
        <dbReference type="SAM" id="MobiDB-lite"/>
    </source>
</evidence>
<feature type="region of interest" description="Disordered" evidence="1">
    <location>
        <begin position="1"/>
        <end position="38"/>
    </location>
</feature>
<reference evidence="2" key="1">
    <citation type="submission" date="2021-05" db="EMBL/GenBank/DDBJ databases">
        <authorList>
            <person name="Alioto T."/>
            <person name="Alioto T."/>
            <person name="Gomez Garrido J."/>
        </authorList>
    </citation>
    <scope>NUCLEOTIDE SEQUENCE</scope>
</reference>
<sequence>MQISPLPHVDMAMEVDSFRSSSKGGRPQKKKRGFKPIQKDRCSFVEKSELISHSQADQPSTPKKSIIRPAKLVHIGIPRTPNFDVSDKEVVVYSPRQDPKLQTLAPVVCLSPLDTFAMSMDDLGDTASVSHTSNKGKGGRSKKIKRGRPKTLKSTRKEQLKTALKRYVSRHHDVMNEIKKRYIENNPDVGRKSVKVYTQKHPDVHRESTRRYDQQYPEEHLVRNRRFRVNNPTDGQVRRP</sequence>
<dbReference type="AlphaFoldDB" id="A0A8D9EXX9"/>
<evidence type="ECO:0000313" key="2">
    <source>
        <dbReference type="EMBL" id="CAG6769752.1"/>
    </source>
</evidence>
<feature type="compositionally biased region" description="Basic residues" evidence="1">
    <location>
        <begin position="137"/>
        <end position="154"/>
    </location>
</feature>
<protein>
    <submittedName>
        <fullName evidence="2">Uncharacterized protein</fullName>
    </submittedName>
</protein>
<name>A0A8D9EXX9_9HEMI</name>
<organism evidence="2">
    <name type="scientific">Cacopsylla melanoneura</name>
    <dbReference type="NCBI Taxonomy" id="428564"/>
    <lineage>
        <taxon>Eukaryota</taxon>
        <taxon>Metazoa</taxon>
        <taxon>Ecdysozoa</taxon>
        <taxon>Arthropoda</taxon>
        <taxon>Hexapoda</taxon>
        <taxon>Insecta</taxon>
        <taxon>Pterygota</taxon>
        <taxon>Neoptera</taxon>
        <taxon>Paraneoptera</taxon>
        <taxon>Hemiptera</taxon>
        <taxon>Sternorrhyncha</taxon>
        <taxon>Psylloidea</taxon>
        <taxon>Psyllidae</taxon>
        <taxon>Psyllinae</taxon>
        <taxon>Cacopsylla</taxon>
    </lineage>
</organism>
<feature type="region of interest" description="Disordered" evidence="1">
    <location>
        <begin position="126"/>
        <end position="158"/>
    </location>
</feature>
<feature type="region of interest" description="Disordered" evidence="1">
    <location>
        <begin position="199"/>
        <end position="240"/>
    </location>
</feature>
<dbReference type="EMBL" id="HBUF01579814">
    <property type="protein sequence ID" value="CAG6769752.1"/>
    <property type="molecule type" value="Transcribed_RNA"/>
</dbReference>
<proteinExistence type="predicted"/>
<accession>A0A8D9EXX9</accession>